<dbReference type="InterPro" id="IPR001789">
    <property type="entry name" value="Sig_transdc_resp-reg_receiver"/>
</dbReference>
<evidence type="ECO:0000259" key="8">
    <source>
        <dbReference type="PROSITE" id="PS50110"/>
    </source>
</evidence>
<feature type="domain" description="HTH LytTR-type" evidence="9">
    <location>
        <begin position="136"/>
        <end position="236"/>
    </location>
</feature>
<evidence type="ECO:0000256" key="6">
    <source>
        <dbReference type="ARBA" id="ARBA00037164"/>
    </source>
</evidence>
<dbReference type="OrthoDB" id="9802383at2"/>
<comment type="function">
    <text evidence="6">Required for high-level post-exponential phase expression of a series of secreted proteins.</text>
</comment>
<dbReference type="InterPro" id="IPR007492">
    <property type="entry name" value="LytTR_DNA-bd_dom"/>
</dbReference>
<protein>
    <recommendedName>
        <fullName evidence="1">Stage 0 sporulation protein A homolog</fullName>
    </recommendedName>
</protein>
<dbReference type="PROSITE" id="PS50110">
    <property type="entry name" value="RESPONSE_REGULATORY"/>
    <property type="match status" value="1"/>
</dbReference>
<dbReference type="InterPro" id="IPR046947">
    <property type="entry name" value="LytR-like"/>
</dbReference>
<proteinExistence type="predicted"/>
<feature type="modified residue" description="4-aspartylphosphate" evidence="7">
    <location>
        <position position="57"/>
    </location>
</feature>
<dbReference type="Pfam" id="PF00072">
    <property type="entry name" value="Response_reg"/>
    <property type="match status" value="1"/>
</dbReference>
<dbReference type="SUPFAM" id="SSF52172">
    <property type="entry name" value="CheY-like"/>
    <property type="match status" value="1"/>
</dbReference>
<dbReference type="Proteomes" id="UP000198636">
    <property type="component" value="Unassembled WGS sequence"/>
</dbReference>
<dbReference type="Pfam" id="PF04397">
    <property type="entry name" value="LytTR"/>
    <property type="match status" value="1"/>
</dbReference>
<dbReference type="GO" id="GO:0000156">
    <property type="term" value="F:phosphorelay response regulator activity"/>
    <property type="evidence" value="ECO:0007669"/>
    <property type="project" value="InterPro"/>
</dbReference>
<gene>
    <name evidence="10" type="ORF">SAMN03080606_01684</name>
</gene>
<dbReference type="AlphaFoldDB" id="A0A1G5GGF7"/>
<evidence type="ECO:0000256" key="5">
    <source>
        <dbReference type="ARBA" id="ARBA00024867"/>
    </source>
</evidence>
<evidence type="ECO:0000313" key="11">
    <source>
        <dbReference type="Proteomes" id="UP000198636"/>
    </source>
</evidence>
<dbReference type="PANTHER" id="PTHR37299:SF3">
    <property type="entry name" value="STAGE 0 SPORULATION PROTEIN A HOMOLOG"/>
    <property type="match status" value="1"/>
</dbReference>
<dbReference type="STRING" id="1120976.SAMN03080606_01684"/>
<evidence type="ECO:0000256" key="4">
    <source>
        <dbReference type="ARBA" id="ARBA00023159"/>
    </source>
</evidence>
<evidence type="ECO:0000313" key="10">
    <source>
        <dbReference type="EMBL" id="SCY50656.1"/>
    </source>
</evidence>
<evidence type="ECO:0000256" key="2">
    <source>
        <dbReference type="ARBA" id="ARBA00022490"/>
    </source>
</evidence>
<evidence type="ECO:0000256" key="7">
    <source>
        <dbReference type="PROSITE-ProRule" id="PRU00169"/>
    </source>
</evidence>
<dbReference type="RefSeq" id="WP_091542232.1">
    <property type="nucleotide sequence ID" value="NZ_FMUS01000009.1"/>
</dbReference>
<evidence type="ECO:0000259" key="9">
    <source>
        <dbReference type="PROSITE" id="PS50930"/>
    </source>
</evidence>
<dbReference type="PANTHER" id="PTHR37299">
    <property type="entry name" value="TRANSCRIPTIONAL REGULATOR-RELATED"/>
    <property type="match status" value="1"/>
</dbReference>
<evidence type="ECO:0000256" key="1">
    <source>
        <dbReference type="ARBA" id="ARBA00018672"/>
    </source>
</evidence>
<feature type="domain" description="Response regulatory" evidence="8">
    <location>
        <begin position="4"/>
        <end position="120"/>
    </location>
</feature>
<comment type="function">
    <text evidence="5">May play the central regulatory role in sporulation. It may be an element of the effector pathway responsible for the activation of sporulation genes in response to nutritional stress. Spo0A may act in concert with spo0H (a sigma factor) to control the expression of some genes that are critical to the sporulation process.</text>
</comment>
<reference evidence="10 11" key="1">
    <citation type="submission" date="2016-10" db="EMBL/GenBank/DDBJ databases">
        <authorList>
            <person name="de Groot N.N."/>
        </authorList>
    </citation>
    <scope>NUCLEOTIDE SEQUENCE [LARGE SCALE GENOMIC DNA]</scope>
    <source>
        <strain evidence="10 11">DSM 18978</strain>
    </source>
</reference>
<accession>A0A1G5GGF7</accession>
<keyword evidence="2" id="KW-0963">Cytoplasm</keyword>
<dbReference type="InterPro" id="IPR011006">
    <property type="entry name" value="CheY-like_superfamily"/>
</dbReference>
<dbReference type="SMART" id="SM00850">
    <property type="entry name" value="LytTR"/>
    <property type="match status" value="1"/>
</dbReference>
<organism evidence="10 11">
    <name type="scientific">Alkaliphilus peptidifermentans DSM 18978</name>
    <dbReference type="NCBI Taxonomy" id="1120976"/>
    <lineage>
        <taxon>Bacteria</taxon>
        <taxon>Bacillati</taxon>
        <taxon>Bacillota</taxon>
        <taxon>Clostridia</taxon>
        <taxon>Peptostreptococcales</taxon>
        <taxon>Natronincolaceae</taxon>
        <taxon>Alkaliphilus</taxon>
    </lineage>
</organism>
<dbReference type="PROSITE" id="PS50930">
    <property type="entry name" value="HTH_LYTTR"/>
    <property type="match status" value="1"/>
</dbReference>
<dbReference type="GO" id="GO:0003677">
    <property type="term" value="F:DNA binding"/>
    <property type="evidence" value="ECO:0007669"/>
    <property type="project" value="InterPro"/>
</dbReference>
<evidence type="ECO:0000256" key="3">
    <source>
        <dbReference type="ARBA" id="ARBA00023012"/>
    </source>
</evidence>
<dbReference type="EMBL" id="FMUS01000009">
    <property type="protein sequence ID" value="SCY50656.1"/>
    <property type="molecule type" value="Genomic_DNA"/>
</dbReference>
<dbReference type="Gene3D" id="2.40.50.1020">
    <property type="entry name" value="LytTr DNA-binding domain"/>
    <property type="match status" value="1"/>
</dbReference>
<dbReference type="Gene3D" id="3.40.50.2300">
    <property type="match status" value="1"/>
</dbReference>
<keyword evidence="3" id="KW-0902">Two-component regulatory system</keyword>
<name>A0A1G5GGF7_9FIRM</name>
<keyword evidence="11" id="KW-1185">Reference proteome</keyword>
<sequence>MKITIAICDDHPIQVDLLKNFIEAMKLPIEIDYLLTYSGEELLLNIDKKILDIVFLDVEMKNINGIETGRIIRQKFPQAIIVFITGYKHYALEAFELYSFQYILKPITMEKMQDIMNKIILRIQELNVLNDISKLFVFKNKEEVVQLRVDDIYFFEKEFRKIKIQTKNGKYSYYGTIKLLLEELDSSLFIQCQQGYIVNRTKILEVRDYCIYFRDVNEKVPISRRFKKQVIEAFEKNLFRLE</sequence>
<keyword evidence="7" id="KW-0597">Phosphoprotein</keyword>
<keyword evidence="4" id="KW-0010">Activator</keyword>
<dbReference type="SMART" id="SM00448">
    <property type="entry name" value="REC"/>
    <property type="match status" value="1"/>
</dbReference>